<feature type="domain" description="Glycosyltransferase 2-like" evidence="6">
    <location>
        <begin position="48"/>
        <end position="211"/>
    </location>
</feature>
<sequence length="420" mass="45872">MPLCQIKSLLYTATHTATGLHHKFQELFLPDANFAADKAPDAAAPDLSLIICTLNEGAAIRSVISEIAEHLSGLNYEILVVDDDSKDNTAAEVSDLGKSDPRVRLYVRKGERGLSSAAIRGWDMARGRVLGIMDGDGQHDPVAIRALADMILKGDKDLVCASRYIGKTDTGLSFIRDLGSKAATLATGLVLKAPLTDPMSGCFMMTRDWYETARPNLTGVGFKILVDLVASTKVRPRFGEVKASLRQRQGGESKLDIRVVLDLGALLVEKATNGLISARFVLFGLVGVSGAFVYAIILALSHSLLRVDGGLPLYRYQVRYDDIINYGLAIWLSMTWNFYINNVLTFRDKRLRGWPMLTGLLGFYFACSIGALLSLGVAILLKDYFGIHWFAAGISAALLSGVWNYWGAKAFAWNQKKGTN</sequence>
<dbReference type="Gene3D" id="3.90.550.10">
    <property type="entry name" value="Spore Coat Polysaccharide Biosynthesis Protein SpsA, Chain A"/>
    <property type="match status" value="1"/>
</dbReference>
<dbReference type="STRING" id="573065.Astex_3132"/>
<dbReference type="OrthoDB" id="9811222at2"/>
<evidence type="ECO:0000256" key="1">
    <source>
        <dbReference type="ARBA" id="ARBA00004141"/>
    </source>
</evidence>
<evidence type="ECO:0000256" key="4">
    <source>
        <dbReference type="ARBA" id="ARBA00023136"/>
    </source>
</evidence>
<feature type="transmembrane region" description="Helical" evidence="5">
    <location>
        <begin position="280"/>
        <end position="303"/>
    </location>
</feature>
<dbReference type="InterPro" id="IPR050256">
    <property type="entry name" value="Glycosyltransferase_2"/>
</dbReference>
<dbReference type="Pfam" id="PF04138">
    <property type="entry name" value="GtrA_DPMS_TM"/>
    <property type="match status" value="1"/>
</dbReference>
<dbReference type="SUPFAM" id="SSF53448">
    <property type="entry name" value="Nucleotide-diphospho-sugar transferases"/>
    <property type="match status" value="1"/>
</dbReference>
<gene>
    <name evidence="8" type="ordered locus">Astex_3132</name>
</gene>
<feature type="transmembrane region" description="Helical" evidence="5">
    <location>
        <begin position="361"/>
        <end position="381"/>
    </location>
</feature>
<feature type="transmembrane region" description="Helical" evidence="5">
    <location>
        <begin position="387"/>
        <end position="406"/>
    </location>
</feature>
<dbReference type="InterPro" id="IPR029044">
    <property type="entry name" value="Nucleotide-diphossugar_trans"/>
</dbReference>
<evidence type="ECO:0000256" key="2">
    <source>
        <dbReference type="ARBA" id="ARBA00022692"/>
    </source>
</evidence>
<keyword evidence="4 5" id="KW-0472">Membrane</keyword>
<dbReference type="Proteomes" id="UP000001492">
    <property type="component" value="Chromosome 2"/>
</dbReference>
<name>E8RTE6_ASTEC</name>
<evidence type="ECO:0000256" key="5">
    <source>
        <dbReference type="SAM" id="Phobius"/>
    </source>
</evidence>
<dbReference type="GO" id="GO:0016020">
    <property type="term" value="C:membrane"/>
    <property type="evidence" value="ECO:0007669"/>
    <property type="project" value="UniProtKB-SubCell"/>
</dbReference>
<evidence type="ECO:0000313" key="8">
    <source>
        <dbReference type="EMBL" id="ADU14767.1"/>
    </source>
</evidence>
<dbReference type="AlphaFoldDB" id="E8RTE6"/>
<keyword evidence="9" id="KW-1185">Reference proteome</keyword>
<dbReference type="Pfam" id="PF00535">
    <property type="entry name" value="Glycos_transf_2"/>
    <property type="match status" value="1"/>
</dbReference>
<proteinExistence type="predicted"/>
<dbReference type="InterPro" id="IPR001173">
    <property type="entry name" value="Glyco_trans_2-like"/>
</dbReference>
<keyword evidence="8" id="KW-0808">Transferase</keyword>
<dbReference type="GO" id="GO:0016740">
    <property type="term" value="F:transferase activity"/>
    <property type="evidence" value="ECO:0007669"/>
    <property type="project" value="UniProtKB-KW"/>
</dbReference>
<dbReference type="HOGENOM" id="CLU_039727_0_0_5"/>
<protein>
    <submittedName>
        <fullName evidence="8">Glycosyl transferase family 2</fullName>
    </submittedName>
</protein>
<dbReference type="EMBL" id="CP002396">
    <property type="protein sequence ID" value="ADU14767.1"/>
    <property type="molecule type" value="Genomic_DNA"/>
</dbReference>
<dbReference type="eggNOG" id="COG0463">
    <property type="taxonomic scope" value="Bacteria"/>
</dbReference>
<feature type="domain" description="GtrA/DPMS transmembrane" evidence="7">
    <location>
        <begin position="283"/>
        <end position="413"/>
    </location>
</feature>
<comment type="subcellular location">
    <subcellularLocation>
        <location evidence="1">Membrane</location>
        <topology evidence="1">Multi-pass membrane protein</topology>
    </subcellularLocation>
</comment>
<dbReference type="GO" id="GO:0000271">
    <property type="term" value="P:polysaccharide biosynthetic process"/>
    <property type="evidence" value="ECO:0007669"/>
    <property type="project" value="InterPro"/>
</dbReference>
<keyword evidence="2 5" id="KW-0812">Transmembrane</keyword>
<organism evidence="8 9">
    <name type="scientific">Asticcacaulis excentricus (strain ATCC 15261 / DSM 4724 / KCTC 12464 / NCIMB 9791 / VKM B-1370 / CB 48)</name>
    <dbReference type="NCBI Taxonomy" id="573065"/>
    <lineage>
        <taxon>Bacteria</taxon>
        <taxon>Pseudomonadati</taxon>
        <taxon>Pseudomonadota</taxon>
        <taxon>Alphaproteobacteria</taxon>
        <taxon>Caulobacterales</taxon>
        <taxon>Caulobacteraceae</taxon>
        <taxon>Asticcacaulis</taxon>
    </lineage>
</organism>
<reference evidence="9" key="1">
    <citation type="submission" date="2010-12" db="EMBL/GenBank/DDBJ databases">
        <title>Complete sequence of chromosome 2 of Asticcacaulis excentricus CB 48.</title>
        <authorList>
            <consortium name="US DOE Joint Genome Institute"/>
            <person name="Lucas S."/>
            <person name="Copeland A."/>
            <person name="Lapidus A."/>
            <person name="Cheng J.-F."/>
            <person name="Bruce D."/>
            <person name="Goodwin L."/>
            <person name="Pitluck S."/>
            <person name="Teshima H."/>
            <person name="Davenport K."/>
            <person name="Detter J.C."/>
            <person name="Han C."/>
            <person name="Tapia R."/>
            <person name="Land M."/>
            <person name="Hauser L."/>
            <person name="Jeffries C."/>
            <person name="Kyrpides N."/>
            <person name="Ivanova N."/>
            <person name="Ovchinnikova G."/>
            <person name="Brun Y.V."/>
            <person name="Woyke T."/>
        </authorList>
    </citation>
    <scope>NUCLEOTIDE SEQUENCE [LARGE SCALE GENOMIC DNA]</scope>
    <source>
        <strain evidence="9">ATCC 15261 / DSM 4724 / KCTC 12464 / NCIMB 9791 / VKM B-1370 / CB 48</strain>
    </source>
</reference>
<evidence type="ECO:0000313" key="9">
    <source>
        <dbReference type="Proteomes" id="UP000001492"/>
    </source>
</evidence>
<evidence type="ECO:0000259" key="6">
    <source>
        <dbReference type="Pfam" id="PF00535"/>
    </source>
</evidence>
<feature type="transmembrane region" description="Helical" evidence="5">
    <location>
        <begin position="323"/>
        <end position="340"/>
    </location>
</feature>
<dbReference type="PANTHER" id="PTHR48090:SF7">
    <property type="entry name" value="RFBJ PROTEIN"/>
    <property type="match status" value="1"/>
</dbReference>
<dbReference type="eggNOG" id="COG2246">
    <property type="taxonomic scope" value="Bacteria"/>
</dbReference>
<dbReference type="PANTHER" id="PTHR48090">
    <property type="entry name" value="UNDECAPRENYL-PHOSPHATE 4-DEOXY-4-FORMAMIDO-L-ARABINOSE TRANSFERASE-RELATED"/>
    <property type="match status" value="1"/>
</dbReference>
<accession>E8RTE6</accession>
<evidence type="ECO:0000259" key="7">
    <source>
        <dbReference type="Pfam" id="PF04138"/>
    </source>
</evidence>
<dbReference type="InterPro" id="IPR007267">
    <property type="entry name" value="GtrA_DPMS_TM"/>
</dbReference>
<dbReference type="KEGG" id="aex:Astex_3132"/>
<keyword evidence="3 5" id="KW-1133">Transmembrane helix</keyword>
<evidence type="ECO:0000256" key="3">
    <source>
        <dbReference type="ARBA" id="ARBA00022989"/>
    </source>
</evidence>